<accession>A0A839ZYF6</accession>
<comment type="caution">
    <text evidence="2">The sequence shown here is derived from an EMBL/GenBank/DDBJ whole genome shotgun (WGS) entry which is preliminary data.</text>
</comment>
<dbReference type="Gene3D" id="3.40.50.1820">
    <property type="entry name" value="alpha/beta hydrolase"/>
    <property type="match status" value="1"/>
</dbReference>
<dbReference type="SUPFAM" id="SSF53474">
    <property type="entry name" value="alpha/beta-Hydrolases"/>
    <property type="match status" value="1"/>
</dbReference>
<proteinExistence type="predicted"/>
<dbReference type="PANTHER" id="PTHR12277:SF81">
    <property type="entry name" value="PROTEIN ABHD13"/>
    <property type="match status" value="1"/>
</dbReference>
<organism evidence="2 3">
    <name type="scientific">Phenylobacterium haematophilum</name>
    <dbReference type="NCBI Taxonomy" id="98513"/>
    <lineage>
        <taxon>Bacteria</taxon>
        <taxon>Pseudomonadati</taxon>
        <taxon>Pseudomonadota</taxon>
        <taxon>Alphaproteobacteria</taxon>
        <taxon>Caulobacterales</taxon>
        <taxon>Caulobacteraceae</taxon>
        <taxon>Phenylobacterium</taxon>
    </lineage>
</organism>
<evidence type="ECO:0000313" key="3">
    <source>
        <dbReference type="Proteomes" id="UP000530564"/>
    </source>
</evidence>
<reference evidence="2 3" key="1">
    <citation type="submission" date="2020-08" db="EMBL/GenBank/DDBJ databases">
        <title>Genomic Encyclopedia of Type Strains, Phase IV (KMG-IV): sequencing the most valuable type-strain genomes for metagenomic binning, comparative biology and taxonomic classification.</title>
        <authorList>
            <person name="Goeker M."/>
        </authorList>
    </citation>
    <scope>NUCLEOTIDE SEQUENCE [LARGE SCALE GENOMIC DNA]</scope>
    <source>
        <strain evidence="2 3">DSM 21793</strain>
    </source>
</reference>
<dbReference type="Pfam" id="PF12146">
    <property type="entry name" value="Hydrolase_4"/>
    <property type="match status" value="1"/>
</dbReference>
<keyword evidence="3" id="KW-1185">Reference proteome</keyword>
<dbReference type="EMBL" id="JACIDK010000003">
    <property type="protein sequence ID" value="MBB3891585.1"/>
    <property type="molecule type" value="Genomic_DNA"/>
</dbReference>
<dbReference type="PANTHER" id="PTHR12277">
    <property type="entry name" value="ALPHA/BETA HYDROLASE DOMAIN-CONTAINING PROTEIN"/>
    <property type="match status" value="1"/>
</dbReference>
<name>A0A839ZYF6_9CAUL</name>
<feature type="domain" description="Serine aminopeptidase S33" evidence="1">
    <location>
        <begin position="69"/>
        <end position="179"/>
    </location>
</feature>
<evidence type="ECO:0000313" key="2">
    <source>
        <dbReference type="EMBL" id="MBB3891585.1"/>
    </source>
</evidence>
<dbReference type="RefSeq" id="WP_183772691.1">
    <property type="nucleotide sequence ID" value="NZ_JACIDK010000003.1"/>
</dbReference>
<dbReference type="Proteomes" id="UP000530564">
    <property type="component" value="Unassembled WGS sequence"/>
</dbReference>
<sequence>MSMFNLVVTALLIATALLFAGVWAFQNYGIYRFGGADEGPPADDVKTVQFRSSDGQMIGARLAMPQPGKPVIMSFHGNGAGVDASFERLRALQEQGFGLAVMEYRGSGATGGKSSEMNFARDALAFYDQLDDLMGQTVPANRRVLHGFSLGAGVGSRLAAARPFEAVVLEASPYRTCQYYQDAYKGFPFCQVMWAERYDIIDHVQAIGAPKLFVHGALDESLPVARARRLYQEAPGPKEYLEIPNGHHADLARLGLIDAMESFISRVVAPPP</sequence>
<gene>
    <name evidence="2" type="ORF">GGQ61_002313</name>
</gene>
<protein>
    <recommendedName>
        <fullName evidence="1">Serine aminopeptidase S33 domain-containing protein</fullName>
    </recommendedName>
</protein>
<dbReference type="InterPro" id="IPR029058">
    <property type="entry name" value="AB_hydrolase_fold"/>
</dbReference>
<evidence type="ECO:0000259" key="1">
    <source>
        <dbReference type="Pfam" id="PF12146"/>
    </source>
</evidence>
<dbReference type="InterPro" id="IPR022742">
    <property type="entry name" value="Hydrolase_4"/>
</dbReference>
<dbReference type="AlphaFoldDB" id="A0A839ZYF6"/>